<name>A0ABN8DS48_9VIBR</name>
<reference evidence="2" key="1">
    <citation type="submission" date="2021-11" db="EMBL/GenBank/DDBJ databases">
        <authorList>
            <person name="Rodrigo-Torres L."/>
            <person name="Arahal R. D."/>
            <person name="Lucena T."/>
        </authorList>
    </citation>
    <scope>NUCLEOTIDE SEQUENCE</scope>
    <source>
        <strain evidence="2">CECT 7929</strain>
    </source>
</reference>
<sequence>MKHAHHQRGLAAVELAITLPILLLLLVAVSEIGRLLIHYNTLTKAVQDGARYAVVDIYGTAAANQIADVNEIKNMVVYGNKGGSGDALLVNLNTGNVTVSQANSYVIVTAQLTYAPAFIKLPEFFGSGGDSLVLPIRASALMRTGP</sequence>
<evidence type="ECO:0000313" key="2">
    <source>
        <dbReference type="EMBL" id="CAH0533934.1"/>
    </source>
</evidence>
<gene>
    <name evidence="2" type="ORF">VST7929_01811</name>
</gene>
<accession>A0ABN8DS48</accession>
<dbReference type="InterPro" id="IPR012495">
    <property type="entry name" value="TadE-like_dom"/>
</dbReference>
<keyword evidence="3" id="KW-1185">Reference proteome</keyword>
<comment type="caution">
    <text evidence="2">The sequence shown here is derived from an EMBL/GenBank/DDBJ whole genome shotgun (WGS) entry which is preliminary data.</text>
</comment>
<evidence type="ECO:0000313" key="3">
    <source>
        <dbReference type="Proteomes" id="UP000838672"/>
    </source>
</evidence>
<dbReference type="EMBL" id="CAKLDI010000001">
    <property type="protein sequence ID" value="CAH0533934.1"/>
    <property type="molecule type" value="Genomic_DNA"/>
</dbReference>
<dbReference type="Proteomes" id="UP000838672">
    <property type="component" value="Unassembled WGS sequence"/>
</dbReference>
<dbReference type="RefSeq" id="WP_237466347.1">
    <property type="nucleotide sequence ID" value="NZ_CAKLDI010000001.1"/>
</dbReference>
<proteinExistence type="predicted"/>
<feature type="domain" description="TadE-like" evidence="1">
    <location>
        <begin position="9"/>
        <end position="51"/>
    </location>
</feature>
<dbReference type="Pfam" id="PF07811">
    <property type="entry name" value="TadE"/>
    <property type="match status" value="1"/>
</dbReference>
<evidence type="ECO:0000259" key="1">
    <source>
        <dbReference type="Pfam" id="PF07811"/>
    </source>
</evidence>
<organism evidence="2 3">
    <name type="scientific">Vibrio stylophorae</name>
    <dbReference type="NCBI Taxonomy" id="659351"/>
    <lineage>
        <taxon>Bacteria</taxon>
        <taxon>Pseudomonadati</taxon>
        <taxon>Pseudomonadota</taxon>
        <taxon>Gammaproteobacteria</taxon>
        <taxon>Vibrionales</taxon>
        <taxon>Vibrionaceae</taxon>
        <taxon>Vibrio</taxon>
    </lineage>
</organism>
<protein>
    <recommendedName>
        <fullName evidence="1">TadE-like domain-containing protein</fullName>
    </recommendedName>
</protein>